<evidence type="ECO:0000313" key="4">
    <source>
        <dbReference type="EMBL" id="MCP9761644.1"/>
    </source>
</evidence>
<dbReference type="RefSeq" id="WP_255035385.1">
    <property type="nucleotide sequence ID" value="NZ_RJUF01000002.1"/>
</dbReference>
<dbReference type="SUPFAM" id="SSF117892">
    <property type="entry name" value="Band 7/SPFH domain"/>
    <property type="match status" value="1"/>
</dbReference>
<dbReference type="InterPro" id="IPR050710">
    <property type="entry name" value="Band7/mec-2_domain"/>
</dbReference>
<feature type="domain" description="Band 7" evidence="3">
    <location>
        <begin position="17"/>
        <end position="175"/>
    </location>
</feature>
<dbReference type="InterPro" id="IPR001107">
    <property type="entry name" value="Band_7"/>
</dbReference>
<comment type="similarity">
    <text evidence="2">Belongs to the band 7/mec-2 family.</text>
</comment>
<dbReference type="PANTHER" id="PTHR43327">
    <property type="entry name" value="STOMATIN-LIKE PROTEIN 2, MITOCHONDRIAL"/>
    <property type="match status" value="1"/>
</dbReference>
<organism evidence="4 5">
    <name type="scientific">Lacihabitans soyangensis</name>
    <dbReference type="NCBI Taxonomy" id="869394"/>
    <lineage>
        <taxon>Bacteria</taxon>
        <taxon>Pseudomonadati</taxon>
        <taxon>Bacteroidota</taxon>
        <taxon>Cytophagia</taxon>
        <taxon>Cytophagales</taxon>
        <taxon>Leadbetterellaceae</taxon>
        <taxon>Lacihabitans</taxon>
    </lineage>
</organism>
<accession>A0AAE3GYJ1</accession>
<dbReference type="GO" id="GO:0098552">
    <property type="term" value="C:side of membrane"/>
    <property type="evidence" value="ECO:0007669"/>
    <property type="project" value="UniProtKB-ARBA"/>
</dbReference>
<name>A0AAE3GYJ1_9BACT</name>
<dbReference type="CDD" id="cd08829">
    <property type="entry name" value="SPFH_paraslipin"/>
    <property type="match status" value="1"/>
</dbReference>
<dbReference type="Pfam" id="PF01145">
    <property type="entry name" value="Band_7"/>
    <property type="match status" value="1"/>
</dbReference>
<sequence length="303" mass="33619">MYSLIAITLLIVVVIMMAVKVVPQQNAYIAERLGKYNGILQPGINFIIPFFDRIAYKHSLKEQAYDIHEQICITRDNVQVRVDGVIFLQVVDPQKASYGINDYVFAVTQLAQTTMRSEIGKIDLDKTFVERMVINLAVVAAIDEAAIGWGVKVLRYEIKNITPPATVLQAMEKQMQAEREKRSVILESEGKKQFAINVAQGERERVVLESEAQMQQQKNKAEGEANAIRAVAEATADSIRLVAESIQSKGGMQAVQLKVAENYIEQFGKMAKASNTMILPSNLADVSGIIATAMSVIKQENTK</sequence>
<proteinExistence type="inferred from homology"/>
<dbReference type="AlphaFoldDB" id="A0AAE3GYJ1"/>
<keyword evidence="5" id="KW-1185">Reference proteome</keyword>
<dbReference type="SMART" id="SM00244">
    <property type="entry name" value="PHB"/>
    <property type="match status" value="1"/>
</dbReference>
<dbReference type="Gene3D" id="3.30.479.30">
    <property type="entry name" value="Band 7 domain"/>
    <property type="match status" value="1"/>
</dbReference>
<dbReference type="Pfam" id="PF16200">
    <property type="entry name" value="Band_7_C"/>
    <property type="match status" value="1"/>
</dbReference>
<dbReference type="FunFam" id="3.30.479.30:FF:000004">
    <property type="entry name" value="Putative membrane protease family, stomatin"/>
    <property type="match status" value="1"/>
</dbReference>
<reference evidence="4 5" key="1">
    <citation type="submission" date="2018-11" db="EMBL/GenBank/DDBJ databases">
        <title>Novel bacteria species description.</title>
        <authorList>
            <person name="Han J.-H."/>
        </authorList>
    </citation>
    <scope>NUCLEOTIDE SEQUENCE [LARGE SCALE GENOMIC DNA]</scope>
    <source>
        <strain evidence="4 5">KCTC23259</strain>
    </source>
</reference>
<evidence type="ECO:0000259" key="3">
    <source>
        <dbReference type="SMART" id="SM00244"/>
    </source>
</evidence>
<evidence type="ECO:0000256" key="2">
    <source>
        <dbReference type="ARBA" id="ARBA00008164"/>
    </source>
</evidence>
<protein>
    <submittedName>
        <fullName evidence="4">Paraslipin</fullName>
    </submittedName>
</protein>
<evidence type="ECO:0000256" key="1">
    <source>
        <dbReference type="ARBA" id="ARBA00004167"/>
    </source>
</evidence>
<dbReference type="Proteomes" id="UP001204144">
    <property type="component" value="Unassembled WGS sequence"/>
</dbReference>
<dbReference type="PANTHER" id="PTHR43327:SF10">
    <property type="entry name" value="STOMATIN-LIKE PROTEIN 2, MITOCHONDRIAL"/>
    <property type="match status" value="1"/>
</dbReference>
<gene>
    <name evidence="4" type="ORF">EGI31_01670</name>
</gene>
<dbReference type="PRINTS" id="PR00721">
    <property type="entry name" value="STOMATIN"/>
</dbReference>
<evidence type="ECO:0000313" key="5">
    <source>
        <dbReference type="Proteomes" id="UP001204144"/>
    </source>
</evidence>
<dbReference type="GO" id="GO:0005886">
    <property type="term" value="C:plasma membrane"/>
    <property type="evidence" value="ECO:0007669"/>
    <property type="project" value="UniProtKB-ARBA"/>
</dbReference>
<dbReference type="InterPro" id="IPR036013">
    <property type="entry name" value="Band_7/SPFH_dom_sf"/>
</dbReference>
<dbReference type="InterPro" id="IPR001972">
    <property type="entry name" value="Stomatin_HflK_fam"/>
</dbReference>
<comment type="subcellular location">
    <subcellularLocation>
        <location evidence="1">Membrane</location>
        <topology evidence="1">Single-pass membrane protein</topology>
    </subcellularLocation>
</comment>
<dbReference type="InterPro" id="IPR032435">
    <property type="entry name" value="STML2-like_C"/>
</dbReference>
<dbReference type="EMBL" id="RJUF01000002">
    <property type="protein sequence ID" value="MCP9761644.1"/>
    <property type="molecule type" value="Genomic_DNA"/>
</dbReference>
<comment type="caution">
    <text evidence="4">The sequence shown here is derived from an EMBL/GenBank/DDBJ whole genome shotgun (WGS) entry which is preliminary data.</text>
</comment>